<organism evidence="2 3">
    <name type="scientific">Mesorhizobium plurifarium</name>
    <dbReference type="NCBI Taxonomy" id="69974"/>
    <lineage>
        <taxon>Bacteria</taxon>
        <taxon>Pseudomonadati</taxon>
        <taxon>Pseudomonadota</taxon>
        <taxon>Alphaproteobacteria</taxon>
        <taxon>Hyphomicrobiales</taxon>
        <taxon>Phyllobacteriaceae</taxon>
        <taxon>Mesorhizobium</taxon>
    </lineage>
</organism>
<evidence type="ECO:0000313" key="2">
    <source>
        <dbReference type="EMBL" id="CDX16520.1"/>
    </source>
</evidence>
<dbReference type="EMBL" id="CCMZ01000015">
    <property type="protein sequence ID" value="CDX16520.1"/>
    <property type="molecule type" value="Genomic_DNA"/>
</dbReference>
<accession>A0A090DK71</accession>
<evidence type="ECO:0000259" key="1">
    <source>
        <dbReference type="Pfam" id="PF01850"/>
    </source>
</evidence>
<dbReference type="CDD" id="cd09871">
    <property type="entry name" value="PIN_MtVapC28-VapC30-like"/>
    <property type="match status" value="1"/>
</dbReference>
<proteinExistence type="predicted"/>
<dbReference type="InterPro" id="IPR002716">
    <property type="entry name" value="PIN_dom"/>
</dbReference>
<protein>
    <submittedName>
        <fullName evidence="2">PilT protein domain protein</fullName>
    </submittedName>
</protein>
<name>A0A090DK71_MESPL</name>
<reference evidence="3" key="1">
    <citation type="submission" date="2014-08" db="EMBL/GenBank/DDBJ databases">
        <authorList>
            <person name="Moulin L."/>
        </authorList>
    </citation>
    <scope>NUCLEOTIDE SEQUENCE [LARGE SCALE GENOMIC DNA]</scope>
</reference>
<dbReference type="STRING" id="69974.MPLDJ20_40034"/>
<gene>
    <name evidence="2" type="ORF">MPL3356_220101</name>
</gene>
<dbReference type="Proteomes" id="UP000045285">
    <property type="component" value="Unassembled WGS sequence"/>
</dbReference>
<keyword evidence="3" id="KW-1185">Reference proteome</keyword>
<evidence type="ECO:0000313" key="3">
    <source>
        <dbReference type="Proteomes" id="UP000045285"/>
    </source>
</evidence>
<dbReference type="InterPro" id="IPR029060">
    <property type="entry name" value="PIN-like_dom_sf"/>
</dbReference>
<feature type="domain" description="PIN" evidence="1">
    <location>
        <begin position="1"/>
        <end position="124"/>
    </location>
</feature>
<dbReference type="SUPFAM" id="SSF88723">
    <property type="entry name" value="PIN domain-like"/>
    <property type="match status" value="1"/>
</dbReference>
<dbReference type="Pfam" id="PF01850">
    <property type="entry name" value="PIN"/>
    <property type="match status" value="1"/>
</dbReference>
<dbReference type="AlphaFoldDB" id="A0A090DK71"/>
<dbReference type="Gene3D" id="3.40.50.1010">
    <property type="entry name" value="5'-nuclease"/>
    <property type="match status" value="1"/>
</dbReference>
<sequence length="134" mass="14622">MFVDAAAIVAMLSNEVEAERCARAVTEASAPFTSAIAVWEAAMALARPEKLAIPVVRSVEIVGRFLEERAIALRELPPAPEAASLSIEAASRFRSNAMRLNMADCFHYACARYYAVPMLSTADEFRLTDLETVP</sequence>